<organism evidence="1 2">
    <name type="scientific">Trichonephila clavipes</name>
    <name type="common">Golden silk orbweaver</name>
    <name type="synonym">Nephila clavipes</name>
    <dbReference type="NCBI Taxonomy" id="2585209"/>
    <lineage>
        <taxon>Eukaryota</taxon>
        <taxon>Metazoa</taxon>
        <taxon>Ecdysozoa</taxon>
        <taxon>Arthropoda</taxon>
        <taxon>Chelicerata</taxon>
        <taxon>Arachnida</taxon>
        <taxon>Araneae</taxon>
        <taxon>Araneomorphae</taxon>
        <taxon>Entelegynae</taxon>
        <taxon>Araneoidea</taxon>
        <taxon>Nephilidae</taxon>
        <taxon>Trichonephila</taxon>
    </lineage>
</organism>
<sequence>MRQKGFGNFGLEACRGQMVNHTDSLDKGGSPSLGEYGFHNPEAWERVTLFGGVKETHSPNSVSCKQQEQGRCKNYSCNFRDQRPPISISCNHMTLNFFQMRWISSRSACCMA</sequence>
<keyword evidence="2" id="KW-1185">Reference proteome</keyword>
<dbReference type="AlphaFoldDB" id="A0A8X6WA41"/>
<name>A0A8X6WA41_TRICX</name>
<comment type="caution">
    <text evidence="1">The sequence shown here is derived from an EMBL/GenBank/DDBJ whole genome shotgun (WGS) entry which is preliminary data.</text>
</comment>
<evidence type="ECO:0000313" key="1">
    <source>
        <dbReference type="EMBL" id="GFY31193.1"/>
    </source>
</evidence>
<accession>A0A8X6WA41</accession>
<gene>
    <name evidence="1" type="ORF">TNCV_751561</name>
</gene>
<dbReference type="Proteomes" id="UP000887159">
    <property type="component" value="Unassembled WGS sequence"/>
</dbReference>
<protein>
    <submittedName>
        <fullName evidence="1">Uncharacterized protein</fullName>
    </submittedName>
</protein>
<evidence type="ECO:0000313" key="2">
    <source>
        <dbReference type="Proteomes" id="UP000887159"/>
    </source>
</evidence>
<reference evidence="1" key="1">
    <citation type="submission" date="2020-08" db="EMBL/GenBank/DDBJ databases">
        <title>Multicomponent nature underlies the extraordinary mechanical properties of spider dragline silk.</title>
        <authorList>
            <person name="Kono N."/>
            <person name="Nakamura H."/>
            <person name="Mori M."/>
            <person name="Yoshida Y."/>
            <person name="Ohtoshi R."/>
            <person name="Malay A.D."/>
            <person name="Moran D.A.P."/>
            <person name="Tomita M."/>
            <person name="Numata K."/>
            <person name="Arakawa K."/>
        </authorList>
    </citation>
    <scope>NUCLEOTIDE SEQUENCE</scope>
</reference>
<proteinExistence type="predicted"/>
<dbReference type="EMBL" id="BMAU01021397">
    <property type="protein sequence ID" value="GFY31193.1"/>
    <property type="molecule type" value="Genomic_DNA"/>
</dbReference>